<dbReference type="AlphaFoldDB" id="A0AAN5CB84"/>
<dbReference type="InterPro" id="IPR013087">
    <property type="entry name" value="Znf_C2H2_type"/>
</dbReference>
<sequence>NELKESPVAIKDEPIDSFAEIKQEEPIADASYHATDDELKEEPMEMKDEPIDDLKQEEPTVDIFCPSTGSSRPLVQSTPLEITCTKSLFACSECDQEFARKVTLNRHMLIHAGEKPFSCIYCGVSFLDKSTLTAHIRQVHKEKPYSCLTCGKKFDTHSDMKKHLLFNRGHVD</sequence>
<dbReference type="SUPFAM" id="SSF57667">
    <property type="entry name" value="beta-beta-alpha zinc fingers"/>
    <property type="match status" value="2"/>
</dbReference>
<dbReference type="Pfam" id="PF00096">
    <property type="entry name" value="zf-C2H2"/>
    <property type="match status" value="2"/>
</dbReference>
<dbReference type="PANTHER" id="PTHR24394">
    <property type="entry name" value="ZINC FINGER PROTEIN"/>
    <property type="match status" value="1"/>
</dbReference>
<keyword evidence="3" id="KW-0677">Repeat</keyword>
<feature type="compositionally biased region" description="Basic and acidic residues" evidence="10">
    <location>
        <begin position="1"/>
        <end position="25"/>
    </location>
</feature>
<proteinExistence type="predicted"/>
<evidence type="ECO:0000256" key="3">
    <source>
        <dbReference type="ARBA" id="ARBA00022737"/>
    </source>
</evidence>
<evidence type="ECO:0000256" key="9">
    <source>
        <dbReference type="PROSITE-ProRule" id="PRU00042"/>
    </source>
</evidence>
<dbReference type="PROSITE" id="PS50157">
    <property type="entry name" value="ZINC_FINGER_C2H2_2"/>
    <property type="match status" value="3"/>
</dbReference>
<dbReference type="SMART" id="SM00355">
    <property type="entry name" value="ZnF_C2H2"/>
    <property type="match status" value="3"/>
</dbReference>
<dbReference type="GO" id="GO:0000981">
    <property type="term" value="F:DNA-binding transcription factor activity, RNA polymerase II-specific"/>
    <property type="evidence" value="ECO:0007669"/>
    <property type="project" value="TreeGrafter"/>
</dbReference>
<evidence type="ECO:0000313" key="12">
    <source>
        <dbReference type="EMBL" id="GMR34791.1"/>
    </source>
</evidence>
<keyword evidence="5" id="KW-0862">Zinc</keyword>
<evidence type="ECO:0000256" key="4">
    <source>
        <dbReference type="ARBA" id="ARBA00022771"/>
    </source>
</evidence>
<evidence type="ECO:0000256" key="8">
    <source>
        <dbReference type="ARBA" id="ARBA00023242"/>
    </source>
</evidence>
<keyword evidence="7" id="KW-0804">Transcription</keyword>
<keyword evidence="13" id="KW-1185">Reference proteome</keyword>
<evidence type="ECO:0000256" key="2">
    <source>
        <dbReference type="ARBA" id="ARBA00022723"/>
    </source>
</evidence>
<keyword evidence="4 9" id="KW-0863">Zinc-finger</keyword>
<evidence type="ECO:0000256" key="1">
    <source>
        <dbReference type="ARBA" id="ARBA00004123"/>
    </source>
</evidence>
<feature type="domain" description="C2H2-type" evidence="11">
    <location>
        <begin position="89"/>
        <end position="116"/>
    </location>
</feature>
<dbReference type="InterPro" id="IPR036236">
    <property type="entry name" value="Znf_C2H2_sf"/>
</dbReference>
<dbReference type="Pfam" id="PF13894">
    <property type="entry name" value="zf-C2H2_4"/>
    <property type="match status" value="1"/>
</dbReference>
<dbReference type="Gene3D" id="3.30.160.60">
    <property type="entry name" value="Classic Zinc Finger"/>
    <property type="match status" value="3"/>
</dbReference>
<accession>A0AAN5CB84</accession>
<evidence type="ECO:0000256" key="6">
    <source>
        <dbReference type="ARBA" id="ARBA00023015"/>
    </source>
</evidence>
<comment type="caution">
    <text evidence="12">The sequence shown here is derived from an EMBL/GenBank/DDBJ whole genome shotgun (WGS) entry which is preliminary data.</text>
</comment>
<dbReference type="Proteomes" id="UP001328107">
    <property type="component" value="Unassembled WGS sequence"/>
</dbReference>
<evidence type="ECO:0000256" key="5">
    <source>
        <dbReference type="ARBA" id="ARBA00022833"/>
    </source>
</evidence>
<keyword evidence="6" id="KW-0805">Transcription regulation</keyword>
<feature type="non-terminal residue" evidence="12">
    <location>
        <position position="1"/>
    </location>
</feature>
<reference evidence="13" key="1">
    <citation type="submission" date="2022-10" db="EMBL/GenBank/DDBJ databases">
        <title>Genome assembly of Pristionchus species.</title>
        <authorList>
            <person name="Yoshida K."/>
            <person name="Sommer R.J."/>
        </authorList>
    </citation>
    <scope>NUCLEOTIDE SEQUENCE [LARGE SCALE GENOMIC DNA]</scope>
    <source>
        <strain evidence="13">RS5460</strain>
    </source>
</reference>
<keyword evidence="8" id="KW-0539">Nucleus</keyword>
<dbReference type="PROSITE" id="PS00028">
    <property type="entry name" value="ZINC_FINGER_C2H2_1"/>
    <property type="match status" value="2"/>
</dbReference>
<feature type="region of interest" description="Disordered" evidence="10">
    <location>
        <begin position="1"/>
        <end position="50"/>
    </location>
</feature>
<evidence type="ECO:0000256" key="7">
    <source>
        <dbReference type="ARBA" id="ARBA00023163"/>
    </source>
</evidence>
<dbReference type="EMBL" id="BTRK01000002">
    <property type="protein sequence ID" value="GMR34791.1"/>
    <property type="molecule type" value="Genomic_DNA"/>
</dbReference>
<organism evidence="12 13">
    <name type="scientific">Pristionchus mayeri</name>
    <dbReference type="NCBI Taxonomy" id="1317129"/>
    <lineage>
        <taxon>Eukaryota</taxon>
        <taxon>Metazoa</taxon>
        <taxon>Ecdysozoa</taxon>
        <taxon>Nematoda</taxon>
        <taxon>Chromadorea</taxon>
        <taxon>Rhabditida</taxon>
        <taxon>Rhabditina</taxon>
        <taxon>Diplogasteromorpha</taxon>
        <taxon>Diplogasteroidea</taxon>
        <taxon>Neodiplogasteridae</taxon>
        <taxon>Pristionchus</taxon>
    </lineage>
</organism>
<name>A0AAN5CB84_9BILA</name>
<evidence type="ECO:0000259" key="11">
    <source>
        <dbReference type="PROSITE" id="PS50157"/>
    </source>
</evidence>
<keyword evidence="2" id="KW-0479">Metal-binding</keyword>
<dbReference type="GO" id="GO:0003677">
    <property type="term" value="F:DNA binding"/>
    <property type="evidence" value="ECO:0007669"/>
    <property type="project" value="UniProtKB-KW"/>
</dbReference>
<comment type="subcellular location">
    <subcellularLocation>
        <location evidence="1">Nucleus</location>
    </subcellularLocation>
</comment>
<dbReference type="PANTHER" id="PTHR24394:SF48">
    <property type="entry name" value="ZINC FINGER PROTEIN 771"/>
    <property type="match status" value="1"/>
</dbReference>
<evidence type="ECO:0000256" key="10">
    <source>
        <dbReference type="SAM" id="MobiDB-lite"/>
    </source>
</evidence>
<feature type="non-terminal residue" evidence="12">
    <location>
        <position position="172"/>
    </location>
</feature>
<dbReference type="GO" id="GO:0005634">
    <property type="term" value="C:nucleus"/>
    <property type="evidence" value="ECO:0007669"/>
    <property type="project" value="UniProtKB-SubCell"/>
</dbReference>
<protein>
    <recommendedName>
        <fullName evidence="11">C2H2-type domain-containing protein</fullName>
    </recommendedName>
</protein>
<dbReference type="FunFam" id="3.30.160.60:FF:000100">
    <property type="entry name" value="Zinc finger 45-like"/>
    <property type="match status" value="3"/>
</dbReference>
<feature type="domain" description="C2H2-type" evidence="11">
    <location>
        <begin position="117"/>
        <end position="145"/>
    </location>
</feature>
<evidence type="ECO:0000313" key="13">
    <source>
        <dbReference type="Proteomes" id="UP001328107"/>
    </source>
</evidence>
<dbReference type="GO" id="GO:0008270">
    <property type="term" value="F:zinc ion binding"/>
    <property type="evidence" value="ECO:0007669"/>
    <property type="project" value="UniProtKB-KW"/>
</dbReference>
<gene>
    <name evidence="12" type="ORF">PMAYCL1PPCAC_04986</name>
</gene>
<feature type="compositionally biased region" description="Basic and acidic residues" evidence="10">
    <location>
        <begin position="34"/>
        <end position="50"/>
    </location>
</feature>
<feature type="domain" description="C2H2-type" evidence="11">
    <location>
        <begin position="145"/>
        <end position="172"/>
    </location>
</feature>